<evidence type="ECO:0000313" key="2">
    <source>
        <dbReference type="Proteomes" id="UP000483820"/>
    </source>
</evidence>
<accession>A0A6A5FXT7</accession>
<dbReference type="EMBL" id="WUAV01000006">
    <property type="protein sequence ID" value="KAF1747332.1"/>
    <property type="molecule type" value="Genomic_DNA"/>
</dbReference>
<protein>
    <submittedName>
        <fullName evidence="1">Uncharacterized protein</fullName>
    </submittedName>
</protein>
<dbReference type="GeneID" id="78777720"/>
<dbReference type="AlphaFoldDB" id="A0A6A5FXT7"/>
<dbReference type="CTD" id="78777720"/>
<proteinExistence type="predicted"/>
<reference evidence="1 2" key="1">
    <citation type="submission" date="2019-12" db="EMBL/GenBank/DDBJ databases">
        <title>Chromosome-level assembly of the Caenorhabditis remanei genome.</title>
        <authorList>
            <person name="Teterina A.A."/>
            <person name="Willis J.H."/>
            <person name="Phillips P.C."/>
        </authorList>
    </citation>
    <scope>NUCLEOTIDE SEQUENCE [LARGE SCALE GENOMIC DNA]</scope>
    <source>
        <strain evidence="1 2">PX506</strain>
        <tissue evidence="1">Whole organism</tissue>
    </source>
</reference>
<sequence>MGKGQPKEPNIEQSLVDLCKRTVAMNLLQCYPTPTVDEMSCEEWGNGTERTQSVTACQGCVELRKYVYFICLNFR</sequence>
<dbReference type="Proteomes" id="UP000483820">
    <property type="component" value="Chromosome X"/>
</dbReference>
<organism evidence="1 2">
    <name type="scientific">Caenorhabditis remanei</name>
    <name type="common">Caenorhabditis vulgaris</name>
    <dbReference type="NCBI Taxonomy" id="31234"/>
    <lineage>
        <taxon>Eukaryota</taxon>
        <taxon>Metazoa</taxon>
        <taxon>Ecdysozoa</taxon>
        <taxon>Nematoda</taxon>
        <taxon>Chromadorea</taxon>
        <taxon>Rhabditida</taxon>
        <taxon>Rhabditina</taxon>
        <taxon>Rhabditomorpha</taxon>
        <taxon>Rhabditoidea</taxon>
        <taxon>Rhabditidae</taxon>
        <taxon>Peloderinae</taxon>
        <taxon>Caenorhabditis</taxon>
    </lineage>
</organism>
<dbReference type="RefSeq" id="XP_053579123.1">
    <property type="nucleotide sequence ID" value="XM_053735557.1"/>
</dbReference>
<comment type="caution">
    <text evidence="1">The sequence shown here is derived from an EMBL/GenBank/DDBJ whole genome shotgun (WGS) entry which is preliminary data.</text>
</comment>
<gene>
    <name evidence="1" type="ORF">GCK72_023794</name>
</gene>
<evidence type="ECO:0000313" key="1">
    <source>
        <dbReference type="EMBL" id="KAF1747332.1"/>
    </source>
</evidence>
<name>A0A6A5FXT7_CAERE</name>
<dbReference type="KEGG" id="crq:GCK72_023794"/>